<dbReference type="SUPFAM" id="SSF88659">
    <property type="entry name" value="Sigma3 and sigma4 domains of RNA polymerase sigma factors"/>
    <property type="match status" value="1"/>
</dbReference>
<proteinExistence type="predicted"/>
<dbReference type="InterPro" id="IPR007050">
    <property type="entry name" value="HTH_bacterioopsin"/>
</dbReference>
<dbReference type="InterPro" id="IPR036388">
    <property type="entry name" value="WH-like_DNA-bd_sf"/>
</dbReference>
<dbReference type="EMBL" id="AUZY01006486">
    <property type="protein sequence ID" value="EQD54180.1"/>
    <property type="molecule type" value="Genomic_DNA"/>
</dbReference>
<feature type="domain" description="HTH bat-type" evidence="1">
    <location>
        <begin position="137"/>
        <end position="188"/>
    </location>
</feature>
<evidence type="ECO:0000313" key="2">
    <source>
        <dbReference type="EMBL" id="EQD54180.1"/>
    </source>
</evidence>
<dbReference type="Gene3D" id="1.10.10.10">
    <property type="entry name" value="Winged helix-like DNA-binding domain superfamily/Winged helix DNA-binding domain"/>
    <property type="match status" value="1"/>
</dbReference>
<reference evidence="2" key="1">
    <citation type="submission" date="2013-08" db="EMBL/GenBank/DDBJ databases">
        <authorList>
            <person name="Mendez C."/>
            <person name="Richter M."/>
            <person name="Ferrer M."/>
            <person name="Sanchez J."/>
        </authorList>
    </citation>
    <scope>NUCLEOTIDE SEQUENCE</scope>
</reference>
<dbReference type="PANTHER" id="PTHR34236:SF1">
    <property type="entry name" value="DIMETHYL SULFOXIDE REDUCTASE TRANSCRIPTIONAL ACTIVATOR"/>
    <property type="match status" value="1"/>
</dbReference>
<sequence>MTHLCHRGKETTLEAHSPDPADLAPLLETYRNAGGIELFREGGGSAALVRFATCACCRSGRVIPTIEAAGNLYLPPSIYSVEGETYQFLVPEGGLDSAVLATLPADVRVIRIGTRALTSLGFEDTFLVPAGNLLSNLTTRQRQAIVLAFARGYYQIPHAVTTGELAQALDVSREAFDALLRKAENKLLAALFPYLAAQSTPREDPVSSDRSG</sequence>
<gene>
    <name evidence="2" type="ORF">B1B_09803</name>
</gene>
<comment type="caution">
    <text evidence="2">The sequence shown here is derived from an EMBL/GenBank/DDBJ whole genome shotgun (WGS) entry which is preliminary data.</text>
</comment>
<dbReference type="InterPro" id="IPR013324">
    <property type="entry name" value="RNA_pol_sigma_r3/r4-like"/>
</dbReference>
<name>T1BJM2_9ZZZZ</name>
<protein>
    <submittedName>
        <fullName evidence="2">Bacterio-opsin activator, HTH domain protein</fullName>
    </submittedName>
</protein>
<organism evidence="2">
    <name type="scientific">mine drainage metagenome</name>
    <dbReference type="NCBI Taxonomy" id="410659"/>
    <lineage>
        <taxon>unclassified sequences</taxon>
        <taxon>metagenomes</taxon>
        <taxon>ecological metagenomes</taxon>
    </lineage>
</organism>
<dbReference type="AlphaFoldDB" id="T1BJM2"/>
<evidence type="ECO:0000259" key="1">
    <source>
        <dbReference type="Pfam" id="PF04967"/>
    </source>
</evidence>
<reference evidence="2" key="2">
    <citation type="journal article" date="2014" name="ISME J.">
        <title>Microbial stratification in low pH oxic and suboxic macroscopic growths along an acid mine drainage.</title>
        <authorList>
            <person name="Mendez-Garcia C."/>
            <person name="Mesa V."/>
            <person name="Sprenger R.R."/>
            <person name="Richter M."/>
            <person name="Diez M.S."/>
            <person name="Solano J."/>
            <person name="Bargiela R."/>
            <person name="Golyshina O.V."/>
            <person name="Manteca A."/>
            <person name="Ramos J.L."/>
            <person name="Gallego J.R."/>
            <person name="Llorente I."/>
            <person name="Martins Dos Santos V.A."/>
            <person name="Jensen O.N."/>
            <person name="Pelaez A.I."/>
            <person name="Sanchez J."/>
            <person name="Ferrer M."/>
        </authorList>
    </citation>
    <scope>NUCLEOTIDE SEQUENCE</scope>
</reference>
<dbReference type="Pfam" id="PF04967">
    <property type="entry name" value="HTH_10"/>
    <property type="match status" value="1"/>
</dbReference>
<dbReference type="PANTHER" id="PTHR34236">
    <property type="entry name" value="DIMETHYL SULFOXIDE REDUCTASE TRANSCRIPTIONAL ACTIVATOR"/>
    <property type="match status" value="1"/>
</dbReference>
<accession>T1BJM2</accession>